<dbReference type="EMBL" id="UYSG01011599">
    <property type="protein sequence ID" value="VDL63013.1"/>
    <property type="molecule type" value="Genomic_DNA"/>
</dbReference>
<feature type="region of interest" description="Disordered" evidence="1">
    <location>
        <begin position="145"/>
        <end position="165"/>
    </location>
</feature>
<feature type="compositionally biased region" description="Basic residues" evidence="1">
    <location>
        <begin position="1118"/>
        <end position="1128"/>
    </location>
</feature>
<feature type="compositionally biased region" description="Polar residues" evidence="1">
    <location>
        <begin position="944"/>
        <end position="962"/>
    </location>
</feature>
<feature type="compositionally biased region" description="Polar residues" evidence="1">
    <location>
        <begin position="1175"/>
        <end position="1185"/>
    </location>
</feature>
<feature type="compositionally biased region" description="Polar residues" evidence="1">
    <location>
        <begin position="270"/>
        <end position="279"/>
    </location>
</feature>
<sequence length="1233" mass="137420">MSLPKQERKLWLEKCSPGDPEAKLIRQRMGIPPIDVLAVLSGRVSQSNAELLARVWPRHTIEEMRDPAHIARQRSTSDTDWLVRYKALGRKSELSPETVVTSPLENNSITLENRNVDSNETQALRETITPAQERELMETLQLSASEEELDDELSAPPPKPKLPTLDAKSQDVIRSAHLMFEGLSSILQRRISPLPPSLLLSKQSSKPDSSVQNSRTRTAGCSVDSKSQKHFRESVVGGTEKASKPSVYSPLAIRVTEVSSVSSQEQPSTDAVSTFSSLPVQRLSNRENVPSSVEKPSNQTRDLVRKVLADADEFCKPFRFMERLRAGTAENGIIPLSNDASNFTLKRVSPLPNYSFDSKQPTHTEPIPPPTKKRRRSSKDVRSETSAKNEKFPVVESVPEKPKNVESRLGLESLWVIPMMIHKDLGQRIHSIIPTQSSSVATSADIDKLYSIQFLLRGLRVPINTTDLPPDGQRSLTASVIVPDKPRTLRRFVECGTVTTPKRITASSTQYDPQRLINSTTQTVPPFVASVFTNTTPCVRNSIAINTDPVLMENGFSNNSSFDCHLKKLLRCNYAEIDRTIQELRQTTTNYHVDQATLLDRESAACWSALVKYVAATSGSSSVTGTPLRPFVCSCTPESRRLAHSLFCQSDFISYPEKTIAAARHVFSAAFLSDSTDDQKRIQKYENALEVLGKITTRLKRAEGKLLRRAWNNMDHPGSPEMPYSSASDLCEEAKRWCDLWYSALPRVRAFALENVHNLQKKVEEELRTKILNDPHLKQLNLVSKNDVLACIPSPSPPLRNGSIDGLSSDGSENFFKPSLLLGDTFGASTCTEPEMCTVPFSTLKQLVKAFHISSNASESLKNQRESDKILPIDRFASSPSSSVSAAGDQKQLPYYLSTSSVNVLASMIVYIDQVLQEHRLLVECLSNCPEIAHYQVSINTTPLSKKSINSPLPATINTQSTSKRKRDGVGKQIKSPLPPPPLAPAFDPPPERQFHDPIKHRAKHRRRNRHNSSQSDETTESSEFASVLITKPALKKKKKHRRSPSPVISPRVVQNPAPPHPPVQPSLPRFHKKHRPVEDDIPPQRKHHSSRSSSVAPSRRHFEHTGGDDSDDSLNQRRLHKERKRERGRSVAPSHREKSTTPVNTNGDGGRVVETYSPRKNPYLYSPSRPAFSGSGNSRSTTYEPTYIPSVPTSPPKQPSGRRTLLQELPGKPSGAPFYDKWMNKMPSSSKR</sequence>
<dbReference type="WBParaSite" id="HDID_0001027801-mRNA-1">
    <property type="protein sequence ID" value="HDID_0001027801-mRNA-1"/>
    <property type="gene ID" value="HDID_0001027801"/>
</dbReference>
<evidence type="ECO:0000313" key="4">
    <source>
        <dbReference type="WBParaSite" id="HDID_0001027801-mRNA-1"/>
    </source>
</evidence>
<reference evidence="2 3" key="2">
    <citation type="submission" date="2018-11" db="EMBL/GenBank/DDBJ databases">
        <authorList>
            <consortium name="Pathogen Informatics"/>
        </authorList>
    </citation>
    <scope>NUCLEOTIDE SEQUENCE [LARGE SCALE GENOMIC DNA]</scope>
</reference>
<dbReference type="OrthoDB" id="6259171at2759"/>
<feature type="region of interest" description="Disordered" evidence="1">
    <location>
        <begin position="944"/>
        <end position="1233"/>
    </location>
</feature>
<gene>
    <name evidence="2" type="ORF">HDID_LOCUS10276</name>
</gene>
<evidence type="ECO:0000313" key="2">
    <source>
        <dbReference type="EMBL" id="VDL63013.1"/>
    </source>
</evidence>
<name>A0A0R3SX32_HYMDI</name>
<dbReference type="Proteomes" id="UP000274504">
    <property type="component" value="Unassembled WGS sequence"/>
</dbReference>
<feature type="compositionally biased region" description="Basic and acidic residues" evidence="1">
    <location>
        <begin position="378"/>
        <end position="399"/>
    </location>
</feature>
<reference evidence="4" key="1">
    <citation type="submission" date="2017-02" db="UniProtKB">
        <authorList>
            <consortium name="WormBaseParasite"/>
        </authorList>
    </citation>
    <scope>IDENTIFICATION</scope>
</reference>
<dbReference type="AlphaFoldDB" id="A0A0R3SX32"/>
<feature type="compositionally biased region" description="Low complexity" evidence="1">
    <location>
        <begin position="260"/>
        <end position="269"/>
    </location>
</feature>
<feature type="compositionally biased region" description="Pro residues" evidence="1">
    <location>
        <begin position="977"/>
        <end position="989"/>
    </location>
</feature>
<proteinExistence type="predicted"/>
<feature type="region of interest" description="Disordered" evidence="1">
    <location>
        <begin position="260"/>
        <end position="279"/>
    </location>
</feature>
<evidence type="ECO:0000256" key="1">
    <source>
        <dbReference type="SAM" id="MobiDB-lite"/>
    </source>
</evidence>
<feature type="compositionally biased region" description="Basic residues" evidence="1">
    <location>
        <begin position="1034"/>
        <end position="1044"/>
    </location>
</feature>
<feature type="compositionally biased region" description="Low complexity" evidence="1">
    <location>
        <begin position="197"/>
        <end position="210"/>
    </location>
</feature>
<feature type="region of interest" description="Disordered" evidence="1">
    <location>
        <begin position="197"/>
        <end position="243"/>
    </location>
</feature>
<protein>
    <submittedName>
        <fullName evidence="4">HAUS6_N domain-containing protein</fullName>
    </submittedName>
</protein>
<organism evidence="4">
    <name type="scientific">Hymenolepis diminuta</name>
    <name type="common">Rat tapeworm</name>
    <dbReference type="NCBI Taxonomy" id="6216"/>
    <lineage>
        <taxon>Eukaryota</taxon>
        <taxon>Metazoa</taxon>
        <taxon>Spiralia</taxon>
        <taxon>Lophotrochozoa</taxon>
        <taxon>Platyhelminthes</taxon>
        <taxon>Cestoda</taxon>
        <taxon>Eucestoda</taxon>
        <taxon>Cyclophyllidea</taxon>
        <taxon>Hymenolepididae</taxon>
        <taxon>Hymenolepis</taxon>
    </lineage>
</organism>
<feature type="compositionally biased region" description="Basic residues" evidence="1">
    <location>
        <begin position="1001"/>
        <end position="1011"/>
    </location>
</feature>
<accession>A0A0R3SX32</accession>
<feature type="compositionally biased region" description="Basic and acidic residues" evidence="1">
    <location>
        <begin position="990"/>
        <end position="1000"/>
    </location>
</feature>
<feature type="compositionally biased region" description="Pro residues" evidence="1">
    <location>
        <begin position="1057"/>
        <end position="1066"/>
    </location>
</feature>
<evidence type="ECO:0000313" key="3">
    <source>
        <dbReference type="Proteomes" id="UP000274504"/>
    </source>
</evidence>
<feature type="region of interest" description="Disordered" evidence="1">
    <location>
        <begin position="353"/>
        <end position="399"/>
    </location>
</feature>